<feature type="compositionally biased region" description="Basic and acidic residues" evidence="1">
    <location>
        <begin position="43"/>
        <end position="54"/>
    </location>
</feature>
<keyword evidence="3" id="KW-1185">Reference proteome</keyword>
<dbReference type="Proteomes" id="UP001165083">
    <property type="component" value="Unassembled WGS sequence"/>
</dbReference>
<name>A0A9W6TPJ8_9STRA</name>
<feature type="region of interest" description="Disordered" evidence="1">
    <location>
        <begin position="39"/>
        <end position="68"/>
    </location>
</feature>
<dbReference type="EMBL" id="BSXW01000282">
    <property type="protein sequence ID" value="GMF17429.1"/>
    <property type="molecule type" value="Genomic_DNA"/>
</dbReference>
<evidence type="ECO:0000313" key="3">
    <source>
        <dbReference type="Proteomes" id="UP001165083"/>
    </source>
</evidence>
<sequence>MRIGFFAFDLAACPEAFDVREDEPLRLCSLRQQQRQHQQHVISETKEVLSEDVSKPMPSAERCGTSSLADGHNPCNKKWDFAAAEKLQL</sequence>
<proteinExistence type="predicted"/>
<gene>
    <name evidence="2" type="ORF">Plil01_000636100</name>
</gene>
<evidence type="ECO:0000313" key="2">
    <source>
        <dbReference type="EMBL" id="GMF17429.1"/>
    </source>
</evidence>
<dbReference type="AlphaFoldDB" id="A0A9W6TPJ8"/>
<evidence type="ECO:0000256" key="1">
    <source>
        <dbReference type="SAM" id="MobiDB-lite"/>
    </source>
</evidence>
<protein>
    <submittedName>
        <fullName evidence="2">Unnamed protein product</fullName>
    </submittedName>
</protein>
<comment type="caution">
    <text evidence="2">The sequence shown here is derived from an EMBL/GenBank/DDBJ whole genome shotgun (WGS) entry which is preliminary data.</text>
</comment>
<reference evidence="2" key="1">
    <citation type="submission" date="2023-04" db="EMBL/GenBank/DDBJ databases">
        <title>Phytophthora lilii NBRC 32176.</title>
        <authorList>
            <person name="Ichikawa N."/>
            <person name="Sato H."/>
            <person name="Tonouchi N."/>
        </authorList>
    </citation>
    <scope>NUCLEOTIDE SEQUENCE</scope>
    <source>
        <strain evidence="2">NBRC 32176</strain>
    </source>
</reference>
<organism evidence="2 3">
    <name type="scientific">Phytophthora lilii</name>
    <dbReference type="NCBI Taxonomy" id="2077276"/>
    <lineage>
        <taxon>Eukaryota</taxon>
        <taxon>Sar</taxon>
        <taxon>Stramenopiles</taxon>
        <taxon>Oomycota</taxon>
        <taxon>Peronosporomycetes</taxon>
        <taxon>Peronosporales</taxon>
        <taxon>Peronosporaceae</taxon>
        <taxon>Phytophthora</taxon>
    </lineage>
</organism>
<accession>A0A9W6TPJ8</accession>